<organism evidence="3 4">
    <name type="scientific">Setomelanomma holmii</name>
    <dbReference type="NCBI Taxonomy" id="210430"/>
    <lineage>
        <taxon>Eukaryota</taxon>
        <taxon>Fungi</taxon>
        <taxon>Dikarya</taxon>
        <taxon>Ascomycota</taxon>
        <taxon>Pezizomycotina</taxon>
        <taxon>Dothideomycetes</taxon>
        <taxon>Pleosporomycetidae</taxon>
        <taxon>Pleosporales</taxon>
        <taxon>Pleosporineae</taxon>
        <taxon>Phaeosphaeriaceae</taxon>
        <taxon>Setomelanomma</taxon>
    </lineage>
</organism>
<dbReference type="InterPro" id="IPR040151">
    <property type="entry name" value="Gfd2/YDR514C-like"/>
</dbReference>
<dbReference type="GO" id="GO:0005634">
    <property type="term" value="C:nucleus"/>
    <property type="evidence" value="ECO:0007669"/>
    <property type="project" value="TreeGrafter"/>
</dbReference>
<keyword evidence="4" id="KW-1185">Reference proteome</keyword>
<accession>A0A9P4LN77</accession>
<dbReference type="GO" id="GO:0003676">
    <property type="term" value="F:nucleic acid binding"/>
    <property type="evidence" value="ECO:0007669"/>
    <property type="project" value="InterPro"/>
</dbReference>
<dbReference type="InterPro" id="IPR048519">
    <property type="entry name" value="Gfd2/YDR514C-like_C"/>
</dbReference>
<protein>
    <recommendedName>
        <fullName evidence="2">CCHC-type domain-containing protein</fullName>
    </recommendedName>
</protein>
<name>A0A9P4LN77_9PLEO</name>
<dbReference type="PANTHER" id="PTHR28083:SF1">
    <property type="entry name" value="GOOD FOR FULL DBP5 ACTIVITY PROTEIN 2"/>
    <property type="match status" value="1"/>
</dbReference>
<dbReference type="SUPFAM" id="SSF53098">
    <property type="entry name" value="Ribonuclease H-like"/>
    <property type="match status" value="1"/>
</dbReference>
<keyword evidence="1" id="KW-0863">Zinc-finger</keyword>
<dbReference type="AlphaFoldDB" id="A0A9P4LN77"/>
<gene>
    <name evidence="3" type="ORF">EK21DRAFT_65449</name>
</gene>
<reference evidence="3" key="1">
    <citation type="journal article" date="2020" name="Stud. Mycol.">
        <title>101 Dothideomycetes genomes: a test case for predicting lifestyles and emergence of pathogens.</title>
        <authorList>
            <person name="Haridas S."/>
            <person name="Albert R."/>
            <person name="Binder M."/>
            <person name="Bloem J."/>
            <person name="Labutti K."/>
            <person name="Salamov A."/>
            <person name="Andreopoulos B."/>
            <person name="Baker S."/>
            <person name="Barry K."/>
            <person name="Bills G."/>
            <person name="Bluhm B."/>
            <person name="Cannon C."/>
            <person name="Castanera R."/>
            <person name="Culley D."/>
            <person name="Daum C."/>
            <person name="Ezra D."/>
            <person name="Gonzalez J."/>
            <person name="Henrissat B."/>
            <person name="Kuo A."/>
            <person name="Liang C."/>
            <person name="Lipzen A."/>
            <person name="Lutzoni F."/>
            <person name="Magnuson J."/>
            <person name="Mondo S."/>
            <person name="Nolan M."/>
            <person name="Ohm R."/>
            <person name="Pangilinan J."/>
            <person name="Park H.-J."/>
            <person name="Ramirez L."/>
            <person name="Alfaro M."/>
            <person name="Sun H."/>
            <person name="Tritt A."/>
            <person name="Yoshinaga Y."/>
            <person name="Zwiers L.-H."/>
            <person name="Turgeon B."/>
            <person name="Goodwin S."/>
            <person name="Spatafora J."/>
            <person name="Crous P."/>
            <person name="Grigoriev I."/>
        </authorList>
    </citation>
    <scope>NUCLEOTIDE SEQUENCE</scope>
    <source>
        <strain evidence="3">CBS 110217</strain>
    </source>
</reference>
<dbReference type="PANTHER" id="PTHR28083">
    <property type="entry name" value="GOOD FOR FULL DBP5 ACTIVITY PROTEIN 2"/>
    <property type="match status" value="1"/>
</dbReference>
<dbReference type="EMBL" id="ML978190">
    <property type="protein sequence ID" value="KAF2030422.1"/>
    <property type="molecule type" value="Genomic_DNA"/>
</dbReference>
<comment type="caution">
    <text evidence="3">The sequence shown here is derived from an EMBL/GenBank/DDBJ whole genome shotgun (WGS) entry which is preliminary data.</text>
</comment>
<dbReference type="PROSITE" id="PS50158">
    <property type="entry name" value="ZF_CCHC"/>
    <property type="match status" value="1"/>
</dbReference>
<evidence type="ECO:0000313" key="3">
    <source>
        <dbReference type="EMBL" id="KAF2030422.1"/>
    </source>
</evidence>
<keyword evidence="1" id="KW-0479">Metal-binding</keyword>
<dbReference type="Pfam" id="PF21762">
    <property type="entry name" value="DEDDh_C"/>
    <property type="match status" value="1"/>
</dbReference>
<evidence type="ECO:0000313" key="4">
    <source>
        <dbReference type="Proteomes" id="UP000799777"/>
    </source>
</evidence>
<dbReference type="InterPro" id="IPR001878">
    <property type="entry name" value="Znf_CCHC"/>
</dbReference>
<proteinExistence type="predicted"/>
<dbReference type="OrthoDB" id="5953249at2759"/>
<dbReference type="InterPro" id="IPR012337">
    <property type="entry name" value="RNaseH-like_sf"/>
</dbReference>
<feature type="domain" description="CCHC-type" evidence="2">
    <location>
        <begin position="280"/>
        <end position="293"/>
    </location>
</feature>
<evidence type="ECO:0000259" key="2">
    <source>
        <dbReference type="PROSITE" id="PS50158"/>
    </source>
</evidence>
<dbReference type="Proteomes" id="UP000799777">
    <property type="component" value="Unassembled WGS sequence"/>
</dbReference>
<evidence type="ECO:0000256" key="1">
    <source>
        <dbReference type="PROSITE-ProRule" id="PRU00047"/>
    </source>
</evidence>
<dbReference type="GO" id="GO:0008270">
    <property type="term" value="F:zinc ion binding"/>
    <property type="evidence" value="ECO:0007669"/>
    <property type="project" value="UniProtKB-KW"/>
</dbReference>
<keyword evidence="1" id="KW-0862">Zinc</keyword>
<sequence length="368" mass="40916">MNDQNQFVNAYLRQALANLHDVNVIRHFVGFPLLGVPPALNEATVICPDIEWWQKEPKPTTEIGVAELMVKGAKPQDHAENILTGIQVAHARNSEHAHLRNKFIGAGDPEKFFFGTTKFVTMEEAKEVISQSFLRPRVGGDGSFQPIILVGHAVDNEFEHIKKIFGVDLRSYGTIVKVIDTQVMAKQANIRGPKGPYIGLRDLLEHFHIHIHNLHTAGNDAAGTLIAAVLLAVKDVIYPGIGNRKPPQQVRGRPVQSAIQRIMAIGKSLPPPSWGSHTFCTRCGRDNHLRQECFAKVNCSICRDSGVVRLYNAHRTHMTSKCLYQYQDLPPADHAARPAAPSFHAGPCTQQDDYVTLVSDDDDDDYYI</sequence>